<dbReference type="PROSITE" id="PS01124">
    <property type="entry name" value="HTH_ARAC_FAMILY_2"/>
    <property type="match status" value="1"/>
</dbReference>
<feature type="domain" description="HTH araC/xylS-type" evidence="4">
    <location>
        <begin position="8"/>
        <end position="106"/>
    </location>
</feature>
<evidence type="ECO:0000259" key="4">
    <source>
        <dbReference type="PROSITE" id="PS01124"/>
    </source>
</evidence>
<proteinExistence type="predicted"/>
<sequence length="129" mass="15124">MEHKEDIRRLLDYIERHLSRKLELEELAGIAFLSKYHFHRLFRQETGESVTSYIRRRRMARAAAELATTGDRILDIALRYQYGSHEAFTRAFKRIYSLTPEEYRRQHTAARHIGHHHGAGGTTMCARAA</sequence>
<dbReference type="PROSITE" id="PS00041">
    <property type="entry name" value="HTH_ARAC_FAMILY_1"/>
    <property type="match status" value="1"/>
</dbReference>
<evidence type="ECO:0000313" key="6">
    <source>
        <dbReference type="Proteomes" id="UP000183995"/>
    </source>
</evidence>
<dbReference type="SMART" id="SM00342">
    <property type="entry name" value="HTH_ARAC"/>
    <property type="match status" value="1"/>
</dbReference>
<dbReference type="PANTHER" id="PTHR47504">
    <property type="entry name" value="RIGHT ORIGIN-BINDING PROTEIN"/>
    <property type="match status" value="1"/>
</dbReference>
<dbReference type="InterPro" id="IPR018062">
    <property type="entry name" value="HTH_AraC-typ_CS"/>
</dbReference>
<evidence type="ECO:0000256" key="1">
    <source>
        <dbReference type="ARBA" id="ARBA00023015"/>
    </source>
</evidence>
<dbReference type="InterPro" id="IPR009057">
    <property type="entry name" value="Homeodomain-like_sf"/>
</dbReference>
<dbReference type="RefSeq" id="WP_073081785.1">
    <property type="nucleotide sequence ID" value="NZ_FQXV01000015.1"/>
</dbReference>
<dbReference type="OrthoDB" id="8365150at2"/>
<dbReference type="EMBL" id="FQXV01000015">
    <property type="protein sequence ID" value="SHI20883.1"/>
    <property type="molecule type" value="Genomic_DNA"/>
</dbReference>
<dbReference type="Pfam" id="PF12833">
    <property type="entry name" value="HTH_18"/>
    <property type="match status" value="1"/>
</dbReference>
<protein>
    <submittedName>
        <fullName evidence="5">Transcriptional regulator, AraC family</fullName>
    </submittedName>
</protein>
<name>A0A1M5ZAG0_9FIRM</name>
<keyword evidence="6" id="KW-1185">Reference proteome</keyword>
<dbReference type="InterPro" id="IPR050959">
    <property type="entry name" value="MarA-like"/>
</dbReference>
<gene>
    <name evidence="5" type="ORF">SAMN02745823_03417</name>
</gene>
<dbReference type="AlphaFoldDB" id="A0A1M5ZAG0"/>
<keyword evidence="2" id="KW-0238">DNA-binding</keyword>
<keyword evidence="1" id="KW-0805">Transcription regulation</keyword>
<organism evidence="5 6">
    <name type="scientific">Sporobacter termitidis DSM 10068</name>
    <dbReference type="NCBI Taxonomy" id="1123282"/>
    <lineage>
        <taxon>Bacteria</taxon>
        <taxon>Bacillati</taxon>
        <taxon>Bacillota</taxon>
        <taxon>Clostridia</taxon>
        <taxon>Eubacteriales</taxon>
        <taxon>Oscillospiraceae</taxon>
        <taxon>Sporobacter</taxon>
    </lineage>
</organism>
<keyword evidence="3" id="KW-0804">Transcription</keyword>
<dbReference type="GO" id="GO:0043565">
    <property type="term" value="F:sequence-specific DNA binding"/>
    <property type="evidence" value="ECO:0007669"/>
    <property type="project" value="InterPro"/>
</dbReference>
<dbReference type="GO" id="GO:0003700">
    <property type="term" value="F:DNA-binding transcription factor activity"/>
    <property type="evidence" value="ECO:0007669"/>
    <property type="project" value="InterPro"/>
</dbReference>
<evidence type="ECO:0000256" key="2">
    <source>
        <dbReference type="ARBA" id="ARBA00023125"/>
    </source>
</evidence>
<reference evidence="5 6" key="1">
    <citation type="submission" date="2016-11" db="EMBL/GenBank/DDBJ databases">
        <authorList>
            <person name="Jaros S."/>
            <person name="Januszkiewicz K."/>
            <person name="Wedrychowicz H."/>
        </authorList>
    </citation>
    <scope>NUCLEOTIDE SEQUENCE [LARGE SCALE GENOMIC DNA]</scope>
    <source>
        <strain evidence="5 6">DSM 10068</strain>
    </source>
</reference>
<dbReference type="InterPro" id="IPR018060">
    <property type="entry name" value="HTH_AraC"/>
</dbReference>
<dbReference type="SUPFAM" id="SSF46689">
    <property type="entry name" value="Homeodomain-like"/>
    <property type="match status" value="2"/>
</dbReference>
<dbReference type="PANTHER" id="PTHR47504:SF5">
    <property type="entry name" value="RIGHT ORIGIN-BINDING PROTEIN"/>
    <property type="match status" value="1"/>
</dbReference>
<dbReference type="Proteomes" id="UP000183995">
    <property type="component" value="Unassembled WGS sequence"/>
</dbReference>
<dbReference type="InterPro" id="IPR020449">
    <property type="entry name" value="Tscrpt_reg_AraC-type_HTH"/>
</dbReference>
<evidence type="ECO:0000256" key="3">
    <source>
        <dbReference type="ARBA" id="ARBA00023163"/>
    </source>
</evidence>
<dbReference type="Gene3D" id="1.10.10.60">
    <property type="entry name" value="Homeodomain-like"/>
    <property type="match status" value="2"/>
</dbReference>
<dbReference type="PRINTS" id="PR00032">
    <property type="entry name" value="HTHARAC"/>
</dbReference>
<accession>A0A1M5ZAG0</accession>
<evidence type="ECO:0000313" key="5">
    <source>
        <dbReference type="EMBL" id="SHI20883.1"/>
    </source>
</evidence>
<dbReference type="STRING" id="1123282.SAMN02745823_03417"/>